<dbReference type="SUPFAM" id="SSF55797">
    <property type="entry name" value="PR-1-like"/>
    <property type="match status" value="1"/>
</dbReference>
<sequence>MLVVFLVLNAPGPVSSWNLKNGVIRIFFDYVLDQTNPTAATFTTSGAVSGTATAAQVNSHYMNITFSNFADRNSQSLTYDPKKATIPLKSSTGELVEAFTIKPNTKRYSLRSDQYEAEVVDLVNKLRASKGLGKLRVAANISMMARIKADDMVVNNYFSHTSPIFGAFGAFIGFCEMPSSATGAGENIAAGQSTPQDVYNSWFNSPGHYANMIGNYAHIGVGYNEKTVTGYRGSWVQSFASYRGSAQILITDMKGNPKVNTAITLGDPKNFAANQTFTTDASGKFTAKSILFDSWEVYVGLTLYTDVKIEINADTGSIVQTIKLNPKSSVKTGPNTALAIGLSIFAIIVVGALLAVLCMYAMKKKIWCFKTSASNEPIQLGVTQVVKYDLSFKPKQAQIKPASDTQVTKEVTVQKIQKPNGTVTKTTTTTKTTVNKVQVVPSSGQKQNFNEIKAKFATQTKGGYV</sequence>
<evidence type="ECO:0000313" key="6">
    <source>
        <dbReference type="Proteomes" id="UP001642409"/>
    </source>
</evidence>
<evidence type="ECO:0000313" key="5">
    <source>
        <dbReference type="EMBL" id="CAL6049480.1"/>
    </source>
</evidence>
<keyword evidence="6" id="KW-1185">Reference proteome</keyword>
<comment type="caution">
    <text evidence="4">The sequence shown here is derived from an EMBL/GenBank/DDBJ whole genome shotgun (WGS) entry which is preliminary data.</text>
</comment>
<reference evidence="4" key="1">
    <citation type="submission" date="2023-06" db="EMBL/GenBank/DDBJ databases">
        <authorList>
            <person name="Kurt Z."/>
        </authorList>
    </citation>
    <scope>NUCLEOTIDE SEQUENCE</scope>
</reference>
<dbReference type="AlphaFoldDB" id="A0AA86TT25"/>
<dbReference type="InterPro" id="IPR014044">
    <property type="entry name" value="CAP_dom"/>
</dbReference>
<evidence type="ECO:0000256" key="1">
    <source>
        <dbReference type="SAM" id="Phobius"/>
    </source>
</evidence>
<proteinExistence type="predicted"/>
<dbReference type="PANTHER" id="PTHR31157">
    <property type="entry name" value="SCP DOMAIN-CONTAINING PROTEIN"/>
    <property type="match status" value="1"/>
</dbReference>
<dbReference type="Proteomes" id="UP001642409">
    <property type="component" value="Unassembled WGS sequence"/>
</dbReference>
<feature type="signal peptide" evidence="2">
    <location>
        <begin position="1"/>
        <end position="16"/>
    </location>
</feature>
<dbReference type="PANTHER" id="PTHR31157:SF1">
    <property type="entry name" value="SCP DOMAIN-CONTAINING PROTEIN"/>
    <property type="match status" value="1"/>
</dbReference>
<dbReference type="CDD" id="cd05379">
    <property type="entry name" value="CAP_bacterial"/>
    <property type="match status" value="1"/>
</dbReference>
<accession>A0AA86TT25</accession>
<dbReference type="InterPro" id="IPR035940">
    <property type="entry name" value="CAP_sf"/>
</dbReference>
<protein>
    <submittedName>
        <fullName evidence="4">SCP-like extracellular protein</fullName>
    </submittedName>
    <submittedName>
        <fullName evidence="5">SCP-like_extracellular protein</fullName>
    </submittedName>
</protein>
<dbReference type="EMBL" id="CAXDID020000180">
    <property type="protein sequence ID" value="CAL6049480.1"/>
    <property type="molecule type" value="Genomic_DNA"/>
</dbReference>
<organism evidence="4">
    <name type="scientific">Hexamita inflata</name>
    <dbReference type="NCBI Taxonomy" id="28002"/>
    <lineage>
        <taxon>Eukaryota</taxon>
        <taxon>Metamonada</taxon>
        <taxon>Diplomonadida</taxon>
        <taxon>Hexamitidae</taxon>
        <taxon>Hexamitinae</taxon>
        <taxon>Hexamita</taxon>
    </lineage>
</organism>
<dbReference type="Pfam" id="PF00188">
    <property type="entry name" value="CAP"/>
    <property type="match status" value="1"/>
</dbReference>
<keyword evidence="2" id="KW-0732">Signal</keyword>
<evidence type="ECO:0000313" key="4">
    <source>
        <dbReference type="EMBL" id="CAI9927626.1"/>
    </source>
</evidence>
<evidence type="ECO:0000259" key="3">
    <source>
        <dbReference type="Pfam" id="PF00188"/>
    </source>
</evidence>
<evidence type="ECO:0000256" key="2">
    <source>
        <dbReference type="SAM" id="SignalP"/>
    </source>
</evidence>
<keyword evidence="1" id="KW-1133">Transmembrane helix</keyword>
<feature type="transmembrane region" description="Helical" evidence="1">
    <location>
        <begin position="337"/>
        <end position="362"/>
    </location>
</feature>
<keyword evidence="1" id="KW-0472">Membrane</keyword>
<keyword evidence="1" id="KW-0812">Transmembrane</keyword>
<dbReference type="Gene3D" id="3.40.33.10">
    <property type="entry name" value="CAP"/>
    <property type="match status" value="1"/>
</dbReference>
<dbReference type="EMBL" id="CATOUU010000384">
    <property type="protein sequence ID" value="CAI9927626.1"/>
    <property type="molecule type" value="Genomic_DNA"/>
</dbReference>
<name>A0AA86TT25_9EUKA</name>
<reference evidence="5 6" key="2">
    <citation type="submission" date="2024-07" db="EMBL/GenBank/DDBJ databases">
        <authorList>
            <person name="Akdeniz Z."/>
        </authorList>
    </citation>
    <scope>NUCLEOTIDE SEQUENCE [LARGE SCALE GENOMIC DNA]</scope>
</reference>
<feature type="chain" id="PRO_5041660732" evidence="2">
    <location>
        <begin position="17"/>
        <end position="465"/>
    </location>
</feature>
<feature type="domain" description="SCP" evidence="3">
    <location>
        <begin position="120"/>
        <end position="238"/>
    </location>
</feature>
<gene>
    <name evidence="4" type="ORF">HINF_LOCUS15271</name>
    <name evidence="5" type="ORF">HINF_LOCUS43334</name>
</gene>